<gene>
    <name evidence="2" type="ORF">DB1_41880</name>
    <name evidence="3" type="ORF">HG1_32060</name>
    <name evidence="5" type="ORF">LaLC_34350</name>
    <name evidence="4" type="ORF">LamDB_43540</name>
    <name evidence="6" type="ORF">QuyetLC_21500</name>
    <name evidence="1" type="ORF">TuanDB_04160</name>
</gene>
<evidence type="ECO:0000313" key="5">
    <source>
        <dbReference type="EMBL" id="GEU20591.1"/>
    </source>
</evidence>
<evidence type="ECO:0000313" key="1">
    <source>
        <dbReference type="EMBL" id="GET94646.1"/>
    </source>
</evidence>
<sequence length="61" mass="7297">MESAFINGLIEFRQGKPYIAKSDKHRNKIDNLFSSFNAIKVSMFFEQNNLYETERELFFEL</sequence>
<dbReference type="EMBL" id="BLEY01000020">
    <property type="protein sequence ID" value="GEU27783.1"/>
    <property type="molecule type" value="Genomic_DNA"/>
</dbReference>
<proteinExistence type="predicted"/>
<reference evidence="5" key="2">
    <citation type="submission" date="2019-12" db="EMBL/GenBank/DDBJ databases">
        <authorList>
            <person name="Hoang T.H.H."/>
            <person name="Okutani A."/>
        </authorList>
    </citation>
    <scope>NUCLEOTIDE SEQUENCE</scope>
    <source>
        <strain evidence="2">DB</strain>
        <strain evidence="3">HG</strain>
        <strain evidence="5">LaLC</strain>
        <strain evidence="4">LamDB</strain>
        <strain evidence="6">QuyetLC</strain>
    </source>
</reference>
<dbReference type="RefSeq" id="WP_000443127.1">
    <property type="nucleotide sequence ID" value="NZ_AP014833.1"/>
</dbReference>
<dbReference type="EMBL" id="BLEX01000008">
    <property type="protein sequence ID" value="GEU16793.1"/>
    <property type="molecule type" value="Genomic_DNA"/>
</dbReference>
<dbReference type="EMBL" id="BLEU01000007">
    <property type="protein sequence ID" value="GEU02598.1"/>
    <property type="molecule type" value="Genomic_DNA"/>
</dbReference>
<accession>A0A640N2J0</accession>
<comment type="caution">
    <text evidence="5">The sequence shown here is derived from an EMBL/GenBank/DDBJ whole genome shotgun (WGS) entry which is preliminary data.</text>
</comment>
<dbReference type="AlphaFoldDB" id="A0A640N2J0"/>
<evidence type="ECO:0000313" key="4">
    <source>
        <dbReference type="EMBL" id="GEU16793.1"/>
    </source>
</evidence>
<protein>
    <submittedName>
        <fullName evidence="5">Uncharacterized protein</fullName>
    </submittedName>
</protein>
<evidence type="ECO:0000313" key="6">
    <source>
        <dbReference type="EMBL" id="GEU27783.1"/>
    </source>
</evidence>
<name>A0A640N2J0_BACAN</name>
<evidence type="ECO:0000313" key="2">
    <source>
        <dbReference type="EMBL" id="GEU02598.1"/>
    </source>
</evidence>
<reference evidence="5" key="1">
    <citation type="submission" date="2019-12" db="EMBL/GenBank/DDBJ databases">
        <title>Epidemiological and comparative genomic analysis of Bacillus anthracis isolated from northern Vietnam.</title>
        <authorList>
            <person name="Hoang T.T.H."/>
            <person name="Dang D.A."/>
            <person name="Pham M.H."/>
            <person name="Luong M.H."/>
            <person name="Tran N.D."/>
            <person name="Nguyen T.H."/>
            <person name="Nguyen T.T."/>
            <person name="Inoue S."/>
            <person name="Morikawa S."/>
            <person name="Okutani A."/>
        </authorList>
    </citation>
    <scope>NUCLEOTIDE SEQUENCE</scope>
    <source>
        <strain evidence="2">DB</strain>
        <strain evidence="3">HG</strain>
        <strain evidence="5">LaLC</strain>
        <strain evidence="4">LamDB</strain>
        <strain evidence="6">QuyetLC</strain>
        <strain evidence="1">TuanDB</strain>
    </source>
</reference>
<organism evidence="5">
    <name type="scientific">Bacillus anthracis</name>
    <name type="common">anthrax bacterium</name>
    <dbReference type="NCBI Taxonomy" id="1392"/>
    <lineage>
        <taxon>Bacteria</taxon>
        <taxon>Bacillati</taxon>
        <taxon>Bacillota</taxon>
        <taxon>Bacilli</taxon>
        <taxon>Bacillales</taxon>
        <taxon>Bacillaceae</taxon>
        <taxon>Bacillus</taxon>
        <taxon>Bacillus cereus group</taxon>
    </lineage>
</organism>
<dbReference type="EMBL" id="BLEV01000004">
    <property type="protein sequence ID" value="GEU07721.1"/>
    <property type="molecule type" value="Genomic_DNA"/>
</dbReference>
<dbReference type="EMBL" id="BLEW01000006">
    <property type="protein sequence ID" value="GEU20591.1"/>
    <property type="molecule type" value="Genomic_DNA"/>
</dbReference>
<evidence type="ECO:0000313" key="3">
    <source>
        <dbReference type="EMBL" id="GEU07721.1"/>
    </source>
</evidence>
<dbReference type="EMBL" id="BLET01000007">
    <property type="protein sequence ID" value="GET94646.1"/>
    <property type="molecule type" value="Genomic_DNA"/>
</dbReference>